<evidence type="ECO:0000313" key="2">
    <source>
        <dbReference type="EMBL" id="PYI36395.1"/>
    </source>
</evidence>
<dbReference type="GO" id="GO:0003700">
    <property type="term" value="F:DNA-binding transcription factor activity"/>
    <property type="evidence" value="ECO:0007669"/>
    <property type="project" value="InterPro"/>
</dbReference>
<keyword evidence="3" id="KW-1185">Reference proteome</keyword>
<gene>
    <name evidence="2" type="ORF">BP00DRAFT_152563</name>
</gene>
<sequence>MASKKAACRWKHIFTNLSTASLSRILLVIAETLHPNARPIFSNGGQQPSWWPPEITYTHPRNLKREHRLKVIVHMLEAYSLVDTRLTGAFQQRTRVQLEDISLFL</sequence>
<feature type="domain" description="Subtelomeric hrmA-associated cluster protein AFUB-079030/YDR124W-like helical bundle" evidence="1">
    <location>
        <begin position="14"/>
        <end position="79"/>
    </location>
</feature>
<evidence type="ECO:0000313" key="3">
    <source>
        <dbReference type="Proteomes" id="UP000248817"/>
    </source>
</evidence>
<dbReference type="Proteomes" id="UP000248817">
    <property type="component" value="Unassembled WGS sequence"/>
</dbReference>
<organism evidence="2 3">
    <name type="scientific">Aspergillus indologenus CBS 114.80</name>
    <dbReference type="NCBI Taxonomy" id="1450541"/>
    <lineage>
        <taxon>Eukaryota</taxon>
        <taxon>Fungi</taxon>
        <taxon>Dikarya</taxon>
        <taxon>Ascomycota</taxon>
        <taxon>Pezizomycotina</taxon>
        <taxon>Eurotiomycetes</taxon>
        <taxon>Eurotiomycetidae</taxon>
        <taxon>Eurotiales</taxon>
        <taxon>Aspergillaceae</taxon>
        <taxon>Aspergillus</taxon>
        <taxon>Aspergillus subgen. Circumdati</taxon>
    </lineage>
</organism>
<dbReference type="SUPFAM" id="SSF116768">
    <property type="entry name" value="DNA-binding domain of EIN3-like"/>
    <property type="match status" value="1"/>
</dbReference>
<dbReference type="EMBL" id="KZ825465">
    <property type="protein sequence ID" value="PYI36395.1"/>
    <property type="molecule type" value="Genomic_DNA"/>
</dbReference>
<dbReference type="GO" id="GO:0005634">
    <property type="term" value="C:nucleus"/>
    <property type="evidence" value="ECO:0007669"/>
    <property type="project" value="InterPro"/>
</dbReference>
<name>A0A2V5II76_9EURO</name>
<protein>
    <recommendedName>
        <fullName evidence="1">Subtelomeric hrmA-associated cluster protein AFUB-079030/YDR124W-like helical bundle domain-containing protein</fullName>
    </recommendedName>
</protein>
<dbReference type="InterPro" id="IPR047092">
    <property type="entry name" value="AFUB_07903/YDR124W-like_hel"/>
</dbReference>
<dbReference type="AlphaFoldDB" id="A0A2V5II76"/>
<dbReference type="InterPro" id="IPR023278">
    <property type="entry name" value="Ethylene_insens-like_DNA-bd"/>
</dbReference>
<reference evidence="2 3" key="1">
    <citation type="submission" date="2018-02" db="EMBL/GenBank/DDBJ databases">
        <title>The genomes of Aspergillus section Nigri reveals drivers in fungal speciation.</title>
        <authorList>
            <consortium name="DOE Joint Genome Institute"/>
            <person name="Vesth T.C."/>
            <person name="Nybo J."/>
            <person name="Theobald S."/>
            <person name="Brandl J."/>
            <person name="Frisvad J.C."/>
            <person name="Nielsen K.F."/>
            <person name="Lyhne E.K."/>
            <person name="Kogle M.E."/>
            <person name="Kuo A."/>
            <person name="Riley R."/>
            <person name="Clum A."/>
            <person name="Nolan M."/>
            <person name="Lipzen A."/>
            <person name="Salamov A."/>
            <person name="Henrissat B."/>
            <person name="Wiebenga A."/>
            <person name="De vries R.P."/>
            <person name="Grigoriev I.V."/>
            <person name="Mortensen U.H."/>
            <person name="Andersen M.R."/>
            <person name="Baker S.E."/>
        </authorList>
    </citation>
    <scope>NUCLEOTIDE SEQUENCE [LARGE SCALE GENOMIC DNA]</scope>
    <source>
        <strain evidence="2 3">CBS 114.80</strain>
    </source>
</reference>
<evidence type="ECO:0000259" key="1">
    <source>
        <dbReference type="Pfam" id="PF11001"/>
    </source>
</evidence>
<proteinExistence type="predicted"/>
<accession>A0A2V5II76</accession>
<dbReference type="Pfam" id="PF11001">
    <property type="entry name" value="AFUB_07903_YDR124W_hel"/>
    <property type="match status" value="1"/>
</dbReference>